<dbReference type="AlphaFoldDB" id="A0A7W4IRE1"/>
<comment type="caution">
    <text evidence="2">The sequence shown here is derived from an EMBL/GenBank/DDBJ whole genome shotgun (WGS) entry which is preliminary data.</text>
</comment>
<organism evidence="2 3">
    <name type="scientific">Gluconacetobacter aggeris</name>
    <dbReference type="NCBI Taxonomy" id="1286186"/>
    <lineage>
        <taxon>Bacteria</taxon>
        <taxon>Pseudomonadati</taxon>
        <taxon>Pseudomonadota</taxon>
        <taxon>Alphaproteobacteria</taxon>
        <taxon>Acetobacterales</taxon>
        <taxon>Acetobacteraceae</taxon>
        <taxon>Gluconacetobacter</taxon>
    </lineage>
</organism>
<keyword evidence="3" id="KW-1185">Reference proteome</keyword>
<evidence type="ECO:0000313" key="2">
    <source>
        <dbReference type="EMBL" id="MBB2167543.1"/>
    </source>
</evidence>
<feature type="chain" id="PRO_5031566079" evidence="1">
    <location>
        <begin position="21"/>
        <end position="165"/>
    </location>
</feature>
<keyword evidence="1" id="KW-0732">Signal</keyword>
<dbReference type="Proteomes" id="UP000559860">
    <property type="component" value="Unassembled WGS sequence"/>
</dbReference>
<proteinExistence type="predicted"/>
<dbReference type="RefSeq" id="WP_182985182.1">
    <property type="nucleotide sequence ID" value="NZ_JABEQD010000002.1"/>
</dbReference>
<feature type="signal peptide" evidence="1">
    <location>
        <begin position="1"/>
        <end position="20"/>
    </location>
</feature>
<accession>A0A7W4IRE1</accession>
<reference evidence="2 3" key="1">
    <citation type="submission" date="2020-04" db="EMBL/GenBank/DDBJ databases">
        <title>Description of novel Gluconacetobacter.</title>
        <authorList>
            <person name="Sombolestani A."/>
        </authorList>
    </citation>
    <scope>NUCLEOTIDE SEQUENCE [LARGE SCALE GENOMIC DNA]</scope>
    <source>
        <strain evidence="2 3">LMG 27801</strain>
    </source>
</reference>
<name>A0A7W4IRE1_9PROT</name>
<evidence type="ECO:0000256" key="1">
    <source>
        <dbReference type="SAM" id="SignalP"/>
    </source>
</evidence>
<sequence>MMKSVLIVLFAACLGLPAFGREPAGFSGTWRLDEGESDYRDLQEPEARTDTIIDRGERITDVIVAMARGRVQHLTLELPTDGRVVTLPERTVLGTSTLRTVAARREGPMLVVTHGVRTGDTARVVVTRWALSADRARLVMTVASDDGRHVIGMLVFDRVEPVAKK</sequence>
<dbReference type="EMBL" id="JABEQD010000002">
    <property type="protein sequence ID" value="MBB2167543.1"/>
    <property type="molecule type" value="Genomic_DNA"/>
</dbReference>
<protein>
    <submittedName>
        <fullName evidence="2">Uncharacterized protein</fullName>
    </submittedName>
</protein>
<gene>
    <name evidence="2" type="ORF">HLH36_04090</name>
</gene>
<evidence type="ECO:0000313" key="3">
    <source>
        <dbReference type="Proteomes" id="UP000559860"/>
    </source>
</evidence>